<gene>
    <name evidence="1" type="ORF">CGGC5_v004473</name>
</gene>
<proteinExistence type="predicted"/>
<dbReference type="AlphaFoldDB" id="A0A7J6JI10"/>
<sequence>MAAMERYSQQPPYCESSHAQHHCISANRAICHANVAGVSNNAISEGRHEVPSSIAASMCSGASRTRETCGRCIVGPPRSHTQLNKPSWNSLTMVHLAVYRDRLVCSLEADIPLDEMCVEARMLLEVGIVWMASYGHLHVLNVGKCQNPWFSATLKDEAKCRQHDLFSFRDISYGVLYCKFSGNPLWSLGAEIGSVKN</sequence>
<dbReference type="GeneID" id="90979744"/>
<organism evidence="1 2">
    <name type="scientific">Colletotrichum fructicola (strain Nara gc5)</name>
    <name type="common">Anthracnose fungus</name>
    <name type="synonym">Colletotrichum gloeosporioides (strain Nara gc5)</name>
    <dbReference type="NCBI Taxonomy" id="1213859"/>
    <lineage>
        <taxon>Eukaryota</taxon>
        <taxon>Fungi</taxon>
        <taxon>Dikarya</taxon>
        <taxon>Ascomycota</taxon>
        <taxon>Pezizomycotina</taxon>
        <taxon>Sordariomycetes</taxon>
        <taxon>Hypocreomycetidae</taxon>
        <taxon>Glomerellales</taxon>
        <taxon>Glomerellaceae</taxon>
        <taxon>Colletotrichum</taxon>
        <taxon>Colletotrichum gloeosporioides species complex</taxon>
    </lineage>
</organism>
<name>A0A7J6JI10_COLFN</name>
<reference evidence="1 2" key="1">
    <citation type="submission" date="2012-08" db="EMBL/GenBank/DDBJ databases">
        <authorList>
            <person name="Gan P.H.P."/>
            <person name="Ikeda K."/>
            <person name="Irieda H."/>
            <person name="Narusaka M."/>
            <person name="O'Connell R.J."/>
            <person name="Narusaka Y."/>
            <person name="Takano Y."/>
            <person name="Kubo Y."/>
            <person name="Shirasu K."/>
        </authorList>
    </citation>
    <scope>NUCLEOTIDE SEQUENCE [LARGE SCALE GENOMIC DNA]</scope>
    <source>
        <strain evidence="1 2">Nara gc5</strain>
    </source>
</reference>
<dbReference type="InParanoid" id="A0A7J6JI10"/>
<reference evidence="1 2" key="2">
    <citation type="submission" date="2020-04" db="EMBL/GenBank/DDBJ databases">
        <title>Genome sequencing and assembly of multiple isolates from the Colletotrichum gloeosporioides species complex.</title>
        <authorList>
            <person name="Gan P."/>
            <person name="Shirasu K."/>
        </authorList>
    </citation>
    <scope>NUCLEOTIDE SEQUENCE [LARGE SCALE GENOMIC DNA]</scope>
    <source>
        <strain evidence="1 2">Nara gc5</strain>
    </source>
</reference>
<dbReference type="RefSeq" id="XP_066009481.1">
    <property type="nucleotide sequence ID" value="XM_066151295.1"/>
</dbReference>
<dbReference type="Proteomes" id="UP000011096">
    <property type="component" value="Unassembled WGS sequence"/>
</dbReference>
<comment type="caution">
    <text evidence="1">The sequence shown here is derived from an EMBL/GenBank/DDBJ whole genome shotgun (WGS) entry which is preliminary data.</text>
</comment>
<evidence type="ECO:0000313" key="2">
    <source>
        <dbReference type="Proteomes" id="UP000011096"/>
    </source>
</evidence>
<evidence type="ECO:0000313" key="1">
    <source>
        <dbReference type="EMBL" id="KAF4489205.1"/>
    </source>
</evidence>
<protein>
    <submittedName>
        <fullName evidence="1">Uncharacterized protein</fullName>
    </submittedName>
</protein>
<accession>A0A7J6JI10</accession>
<keyword evidence="2" id="KW-1185">Reference proteome</keyword>
<dbReference type="EMBL" id="ANPB02000002">
    <property type="protein sequence ID" value="KAF4489205.1"/>
    <property type="molecule type" value="Genomic_DNA"/>
</dbReference>